<dbReference type="EMBL" id="BMYD01000001">
    <property type="protein sequence ID" value="GHA76754.1"/>
    <property type="molecule type" value="Genomic_DNA"/>
</dbReference>
<name>A0A918SXN1_9GAMM</name>
<sequence>MRLLRSVYSRFRRTPNQRVTEILTVVIEHPVLGNLTPCRELPGSLCGQLRYGEDLIDLTVSPDNKGIECALVLATSLAQSLEHLDFTCRRLVADTSLEGYNSDWRFGLVAQGDGTFERVEEPPLTREDFCRNLKLSSIVASGEAMLLFYYGDSDMFGGHSVEVTSFDGTAFQDTDVSLVG</sequence>
<keyword evidence="3" id="KW-1185">Reference proteome</keyword>
<dbReference type="Pfam" id="PF10020">
    <property type="entry name" value="DUF2262"/>
    <property type="match status" value="1"/>
</dbReference>
<gene>
    <name evidence="2" type="ORF">GCM10007067_12530</name>
</gene>
<dbReference type="AlphaFoldDB" id="A0A918SXN1"/>
<organism evidence="2 3">
    <name type="scientific">Cognatilysobacter bugurensis</name>
    <dbReference type="NCBI Taxonomy" id="543356"/>
    <lineage>
        <taxon>Bacteria</taxon>
        <taxon>Pseudomonadati</taxon>
        <taxon>Pseudomonadota</taxon>
        <taxon>Gammaproteobacteria</taxon>
        <taxon>Lysobacterales</taxon>
        <taxon>Lysobacteraceae</taxon>
        <taxon>Cognatilysobacter</taxon>
    </lineage>
</organism>
<evidence type="ECO:0000313" key="2">
    <source>
        <dbReference type="EMBL" id="GHA76754.1"/>
    </source>
</evidence>
<dbReference type="InterPro" id="IPR019260">
    <property type="entry name" value="DUF2262"/>
</dbReference>
<evidence type="ECO:0000259" key="1">
    <source>
        <dbReference type="Pfam" id="PF10020"/>
    </source>
</evidence>
<feature type="domain" description="DUF2262" evidence="1">
    <location>
        <begin position="47"/>
        <end position="165"/>
    </location>
</feature>
<reference evidence="2" key="2">
    <citation type="submission" date="2020-09" db="EMBL/GenBank/DDBJ databases">
        <authorList>
            <person name="Sun Q."/>
            <person name="Kim S."/>
        </authorList>
    </citation>
    <scope>NUCLEOTIDE SEQUENCE</scope>
    <source>
        <strain evidence="2">KCTC 23077</strain>
    </source>
</reference>
<reference evidence="2" key="1">
    <citation type="journal article" date="2014" name="Int. J. Syst. Evol. Microbiol.">
        <title>Complete genome sequence of Corynebacterium casei LMG S-19264T (=DSM 44701T), isolated from a smear-ripened cheese.</title>
        <authorList>
            <consortium name="US DOE Joint Genome Institute (JGI-PGF)"/>
            <person name="Walter F."/>
            <person name="Albersmeier A."/>
            <person name="Kalinowski J."/>
            <person name="Ruckert C."/>
        </authorList>
    </citation>
    <scope>NUCLEOTIDE SEQUENCE</scope>
    <source>
        <strain evidence="2">KCTC 23077</strain>
    </source>
</reference>
<evidence type="ECO:0000313" key="3">
    <source>
        <dbReference type="Proteomes" id="UP000646426"/>
    </source>
</evidence>
<dbReference type="RefSeq" id="WP_189454341.1">
    <property type="nucleotide sequence ID" value="NZ_BMYD01000001.1"/>
</dbReference>
<comment type="caution">
    <text evidence="2">The sequence shown here is derived from an EMBL/GenBank/DDBJ whole genome shotgun (WGS) entry which is preliminary data.</text>
</comment>
<protein>
    <recommendedName>
        <fullName evidence="1">DUF2262 domain-containing protein</fullName>
    </recommendedName>
</protein>
<proteinExistence type="predicted"/>
<accession>A0A918SXN1</accession>
<dbReference type="Proteomes" id="UP000646426">
    <property type="component" value="Unassembled WGS sequence"/>
</dbReference>